<dbReference type="AlphaFoldDB" id="A0AAN7XV97"/>
<organism evidence="1 2">
    <name type="scientific">Eleginops maclovinus</name>
    <name type="common">Patagonian blennie</name>
    <name type="synonym">Eleginus maclovinus</name>
    <dbReference type="NCBI Taxonomy" id="56733"/>
    <lineage>
        <taxon>Eukaryota</taxon>
        <taxon>Metazoa</taxon>
        <taxon>Chordata</taxon>
        <taxon>Craniata</taxon>
        <taxon>Vertebrata</taxon>
        <taxon>Euteleostomi</taxon>
        <taxon>Actinopterygii</taxon>
        <taxon>Neopterygii</taxon>
        <taxon>Teleostei</taxon>
        <taxon>Neoteleostei</taxon>
        <taxon>Acanthomorphata</taxon>
        <taxon>Eupercaria</taxon>
        <taxon>Perciformes</taxon>
        <taxon>Notothenioidei</taxon>
        <taxon>Eleginopidae</taxon>
        <taxon>Eleginops</taxon>
    </lineage>
</organism>
<evidence type="ECO:0000313" key="2">
    <source>
        <dbReference type="Proteomes" id="UP001346869"/>
    </source>
</evidence>
<name>A0AAN7XV97_ELEMC</name>
<proteinExistence type="predicted"/>
<reference evidence="1 2" key="1">
    <citation type="journal article" date="2023" name="Genes (Basel)">
        <title>Chromosome-Level Genome Assembly and Circadian Gene Repertoire of the Patagonia Blennie Eleginops maclovinus-The Closest Ancestral Proxy of Antarctic Cryonotothenioids.</title>
        <authorList>
            <person name="Cheng C.C."/>
            <person name="Rivera-Colon A.G."/>
            <person name="Minhas B.F."/>
            <person name="Wilson L."/>
            <person name="Rayamajhi N."/>
            <person name="Vargas-Chacoff L."/>
            <person name="Catchen J.M."/>
        </authorList>
    </citation>
    <scope>NUCLEOTIDE SEQUENCE [LARGE SCALE GENOMIC DNA]</scope>
    <source>
        <strain evidence="1">JMC-PN-2008</strain>
    </source>
</reference>
<sequence>MTGCNLPRVVLRFSRASRRSLAAVPFHVLSQLQAVSDGYTQALGSVDRAELQCQRAGNAALRHTWDQSGLWSLLRRHRPTTLTSLFHNRPILTACTVHPVSFSTEDM</sequence>
<reference evidence="1 2" key="2">
    <citation type="journal article" date="2023" name="Mol. Biol. Evol.">
        <title>Genomics of Secondarily Temperate Adaptation in the Only Non-Antarctic Icefish.</title>
        <authorList>
            <person name="Rivera-Colon A.G."/>
            <person name="Rayamajhi N."/>
            <person name="Minhas B.F."/>
            <person name="Madrigal G."/>
            <person name="Bilyk K.T."/>
            <person name="Yoon V."/>
            <person name="Hune M."/>
            <person name="Gregory S."/>
            <person name="Cheng C.H.C."/>
            <person name="Catchen J.M."/>
        </authorList>
    </citation>
    <scope>NUCLEOTIDE SEQUENCE [LARGE SCALE GENOMIC DNA]</scope>
    <source>
        <strain evidence="1">JMC-PN-2008</strain>
    </source>
</reference>
<keyword evidence="2" id="KW-1185">Reference proteome</keyword>
<dbReference type="Proteomes" id="UP001346869">
    <property type="component" value="Unassembled WGS sequence"/>
</dbReference>
<comment type="caution">
    <text evidence="1">The sequence shown here is derived from an EMBL/GenBank/DDBJ whole genome shotgun (WGS) entry which is preliminary data.</text>
</comment>
<protein>
    <submittedName>
        <fullName evidence="1">Uncharacterized protein</fullName>
    </submittedName>
</protein>
<gene>
    <name evidence="1" type="ORF">PBY51_010050</name>
</gene>
<accession>A0AAN7XV97</accession>
<evidence type="ECO:0000313" key="1">
    <source>
        <dbReference type="EMBL" id="KAK5869090.1"/>
    </source>
</evidence>
<dbReference type="EMBL" id="JAUZQC010000007">
    <property type="protein sequence ID" value="KAK5869090.1"/>
    <property type="molecule type" value="Genomic_DNA"/>
</dbReference>